<sequence>MMKRWKQKQQGSNLFSMFNLYILFSTTLVIIESKVMIYSQASSVIKSINV</sequence>
<organism evidence="2 3">
    <name type="scientific">Solanum tuberosum</name>
    <name type="common">Potato</name>
    <dbReference type="NCBI Taxonomy" id="4113"/>
    <lineage>
        <taxon>Eukaryota</taxon>
        <taxon>Viridiplantae</taxon>
        <taxon>Streptophyta</taxon>
        <taxon>Embryophyta</taxon>
        <taxon>Tracheophyta</taxon>
        <taxon>Spermatophyta</taxon>
        <taxon>Magnoliopsida</taxon>
        <taxon>eudicotyledons</taxon>
        <taxon>Gunneridae</taxon>
        <taxon>Pentapetalae</taxon>
        <taxon>asterids</taxon>
        <taxon>lamiids</taxon>
        <taxon>Solanales</taxon>
        <taxon>Solanaceae</taxon>
        <taxon>Solanoideae</taxon>
        <taxon>Solaneae</taxon>
        <taxon>Solanum</taxon>
    </lineage>
</organism>
<keyword evidence="1" id="KW-1133">Transmembrane helix</keyword>
<dbReference type="Proteomes" id="UP000011115">
    <property type="component" value="Unassembled WGS sequence"/>
</dbReference>
<reference evidence="2" key="2">
    <citation type="submission" date="2015-06" db="UniProtKB">
        <authorList>
            <consortium name="EnsemblPlants"/>
        </authorList>
    </citation>
    <scope>IDENTIFICATION</scope>
    <source>
        <strain evidence="2">DM1-3 516 R44</strain>
    </source>
</reference>
<evidence type="ECO:0000313" key="2">
    <source>
        <dbReference type="EnsemblPlants" id="PGSC0003DMT400011496"/>
    </source>
</evidence>
<keyword evidence="3" id="KW-1185">Reference proteome</keyword>
<keyword evidence="1" id="KW-0812">Transmembrane</keyword>
<accession>M0ZZM9</accession>
<dbReference type="HOGENOM" id="CLU_3128062_0_0_1"/>
<dbReference type="Gramene" id="PGSC0003DMT400011496">
    <property type="protein sequence ID" value="PGSC0003DMT400011496"/>
    <property type="gene ID" value="PGSC0003DMG400004518"/>
</dbReference>
<proteinExistence type="predicted"/>
<reference evidence="3" key="1">
    <citation type="journal article" date="2011" name="Nature">
        <title>Genome sequence and analysis of the tuber crop potato.</title>
        <authorList>
            <consortium name="The Potato Genome Sequencing Consortium"/>
        </authorList>
    </citation>
    <scope>NUCLEOTIDE SEQUENCE [LARGE SCALE GENOMIC DNA]</scope>
    <source>
        <strain evidence="3">cv. DM1-3 516 R44</strain>
    </source>
</reference>
<dbReference type="AlphaFoldDB" id="M0ZZM9"/>
<protein>
    <submittedName>
        <fullName evidence="2">Uncharacterized protein</fullName>
    </submittedName>
</protein>
<evidence type="ECO:0000256" key="1">
    <source>
        <dbReference type="SAM" id="Phobius"/>
    </source>
</evidence>
<dbReference type="PaxDb" id="4113-PGSC0003DMT400011496"/>
<evidence type="ECO:0000313" key="3">
    <source>
        <dbReference type="Proteomes" id="UP000011115"/>
    </source>
</evidence>
<keyword evidence="1" id="KW-0472">Membrane</keyword>
<feature type="transmembrane region" description="Helical" evidence="1">
    <location>
        <begin position="12"/>
        <end position="31"/>
    </location>
</feature>
<dbReference type="EnsemblPlants" id="PGSC0003DMT400011496">
    <property type="protein sequence ID" value="PGSC0003DMT400011496"/>
    <property type="gene ID" value="PGSC0003DMG400004518"/>
</dbReference>
<name>M0ZZM9_SOLTU</name>
<dbReference type="InParanoid" id="M0ZZM9"/>